<dbReference type="PANTHER" id="PTHR24342">
    <property type="entry name" value="SERINE/THREONINE-PROTEIN KINASE 17"/>
    <property type="match status" value="1"/>
</dbReference>
<dbReference type="FunFam" id="1.10.510.10:FF:000571">
    <property type="entry name" value="Maternal embryonic leucine zipper kinase"/>
    <property type="match status" value="1"/>
</dbReference>
<dbReference type="PROSITE" id="PS00108">
    <property type="entry name" value="PROTEIN_KINASE_ST"/>
    <property type="match status" value="1"/>
</dbReference>
<dbReference type="GO" id="GO:0004674">
    <property type="term" value="F:protein serine/threonine kinase activity"/>
    <property type="evidence" value="ECO:0007669"/>
    <property type="project" value="UniProtKB-KW"/>
</dbReference>
<evidence type="ECO:0000256" key="5">
    <source>
        <dbReference type="ARBA" id="ARBA00022840"/>
    </source>
</evidence>
<keyword evidence="3 6" id="KW-0547">Nucleotide-binding</keyword>
<dbReference type="STRING" id="307972.A0A2G8KX83"/>
<dbReference type="GO" id="GO:0005524">
    <property type="term" value="F:ATP binding"/>
    <property type="evidence" value="ECO:0007669"/>
    <property type="project" value="UniProtKB-UniRule"/>
</dbReference>
<feature type="binding site" evidence="6">
    <location>
        <position position="123"/>
    </location>
    <ligand>
        <name>ATP</name>
        <dbReference type="ChEBI" id="CHEBI:30616"/>
    </ligand>
</feature>
<dbReference type="Proteomes" id="UP000230750">
    <property type="component" value="Unassembled WGS sequence"/>
</dbReference>
<reference evidence="10 11" key="1">
    <citation type="journal article" date="2017" name="PLoS Biol.">
        <title>The sea cucumber genome provides insights into morphological evolution and visceral regeneration.</title>
        <authorList>
            <person name="Zhang X."/>
            <person name="Sun L."/>
            <person name="Yuan J."/>
            <person name="Sun Y."/>
            <person name="Gao Y."/>
            <person name="Zhang L."/>
            <person name="Li S."/>
            <person name="Dai H."/>
            <person name="Hamel J.F."/>
            <person name="Liu C."/>
            <person name="Yu Y."/>
            <person name="Liu S."/>
            <person name="Lin W."/>
            <person name="Guo K."/>
            <person name="Jin S."/>
            <person name="Xu P."/>
            <person name="Storey K.B."/>
            <person name="Huan P."/>
            <person name="Zhang T."/>
            <person name="Zhou Y."/>
            <person name="Zhang J."/>
            <person name="Lin C."/>
            <person name="Li X."/>
            <person name="Xing L."/>
            <person name="Huo D."/>
            <person name="Sun M."/>
            <person name="Wang L."/>
            <person name="Mercier A."/>
            <person name="Li F."/>
            <person name="Yang H."/>
            <person name="Xiang J."/>
        </authorList>
    </citation>
    <scope>NUCLEOTIDE SEQUENCE [LARGE SCALE GENOMIC DNA]</scope>
    <source>
        <strain evidence="10">Shaxun</strain>
        <tissue evidence="10">Muscle</tissue>
    </source>
</reference>
<dbReference type="InterPro" id="IPR003961">
    <property type="entry name" value="FN3_dom"/>
</dbReference>
<comment type="caution">
    <text evidence="10">The sequence shown here is derived from an EMBL/GenBank/DDBJ whole genome shotgun (WGS) entry which is preliminary data.</text>
</comment>
<dbReference type="Gene3D" id="3.30.200.20">
    <property type="entry name" value="Phosphorylase Kinase, domain 1"/>
    <property type="match status" value="1"/>
</dbReference>
<dbReference type="PROSITE" id="PS50011">
    <property type="entry name" value="PROTEIN_KINASE_DOM"/>
    <property type="match status" value="1"/>
</dbReference>
<evidence type="ECO:0000259" key="9">
    <source>
        <dbReference type="PROSITE" id="PS50853"/>
    </source>
</evidence>
<evidence type="ECO:0000256" key="1">
    <source>
        <dbReference type="ARBA" id="ARBA00022527"/>
    </source>
</evidence>
<dbReference type="GO" id="GO:0043065">
    <property type="term" value="P:positive regulation of apoptotic process"/>
    <property type="evidence" value="ECO:0007669"/>
    <property type="project" value="TreeGrafter"/>
</dbReference>
<evidence type="ECO:0000256" key="4">
    <source>
        <dbReference type="ARBA" id="ARBA00022777"/>
    </source>
</evidence>
<evidence type="ECO:0000256" key="2">
    <source>
        <dbReference type="ARBA" id="ARBA00022679"/>
    </source>
</evidence>
<protein>
    <submittedName>
        <fullName evidence="10">Putative myosin light chain kinase, smooth muscle</fullName>
    </submittedName>
</protein>
<proteinExistence type="inferred from homology"/>
<dbReference type="Gene3D" id="2.60.40.10">
    <property type="entry name" value="Immunoglobulins"/>
    <property type="match status" value="1"/>
</dbReference>
<evidence type="ECO:0000256" key="6">
    <source>
        <dbReference type="PROSITE-ProRule" id="PRU10141"/>
    </source>
</evidence>
<dbReference type="InterPro" id="IPR017441">
    <property type="entry name" value="Protein_kinase_ATP_BS"/>
</dbReference>
<dbReference type="AlphaFoldDB" id="A0A2G8KX83"/>
<dbReference type="InterPro" id="IPR011009">
    <property type="entry name" value="Kinase-like_dom_sf"/>
</dbReference>
<keyword evidence="2" id="KW-0808">Transferase</keyword>
<dbReference type="CDD" id="cd00063">
    <property type="entry name" value="FN3"/>
    <property type="match status" value="1"/>
</dbReference>
<keyword evidence="11" id="KW-1185">Reference proteome</keyword>
<dbReference type="InterPro" id="IPR036116">
    <property type="entry name" value="FN3_sf"/>
</dbReference>
<dbReference type="OrthoDB" id="10260894at2759"/>
<evidence type="ECO:0000313" key="11">
    <source>
        <dbReference type="Proteomes" id="UP000230750"/>
    </source>
</evidence>
<keyword evidence="4 10" id="KW-0418">Kinase</keyword>
<name>A0A2G8KX83_STIJA</name>
<dbReference type="Gene3D" id="1.10.510.10">
    <property type="entry name" value="Transferase(Phosphotransferase) domain 1"/>
    <property type="match status" value="1"/>
</dbReference>
<dbReference type="SUPFAM" id="SSF56112">
    <property type="entry name" value="Protein kinase-like (PK-like)"/>
    <property type="match status" value="1"/>
</dbReference>
<dbReference type="GO" id="GO:0035556">
    <property type="term" value="P:intracellular signal transduction"/>
    <property type="evidence" value="ECO:0007669"/>
    <property type="project" value="TreeGrafter"/>
</dbReference>
<feature type="domain" description="Fibronectin type-III" evidence="9">
    <location>
        <begin position="1"/>
        <end position="58"/>
    </location>
</feature>
<dbReference type="InterPro" id="IPR008271">
    <property type="entry name" value="Ser/Thr_kinase_AS"/>
</dbReference>
<evidence type="ECO:0000313" key="10">
    <source>
        <dbReference type="EMBL" id="PIK52609.1"/>
    </source>
</evidence>
<keyword evidence="1 7" id="KW-0723">Serine/threonine-protein kinase</keyword>
<organism evidence="10 11">
    <name type="scientific">Stichopus japonicus</name>
    <name type="common">Sea cucumber</name>
    <dbReference type="NCBI Taxonomy" id="307972"/>
    <lineage>
        <taxon>Eukaryota</taxon>
        <taxon>Metazoa</taxon>
        <taxon>Echinodermata</taxon>
        <taxon>Eleutherozoa</taxon>
        <taxon>Echinozoa</taxon>
        <taxon>Holothuroidea</taxon>
        <taxon>Aspidochirotacea</taxon>
        <taxon>Aspidochirotida</taxon>
        <taxon>Stichopodidae</taxon>
        <taxon>Apostichopus</taxon>
    </lineage>
</organism>
<accession>A0A2G8KX83</accession>
<sequence length="333" mass="38130">MYDDSTKKWKVLTKNVFSTGYDVKGLKNDGKYKFRVSCINEVGTSKPSAESDFISPKEHAGKAFYKLFPSVWENEAAFEPRNIVVQKKDPKTLYDIKEELGKGRFGTVNKCVEKSSKKVLAAKHITANNDRDRQEVEHEIEIMKVLQHPRLLQLYDAFDNGKNMVMILEYVSGGELFERVIDEEFDLTEKECTFFLRQICDGVRFMHSKAILHLDMKPENILCIRKNSNKIKIIDFGLAQKMTPGLQVSCGTPEFLAPEVVSYDEVSKTTDMWSVGVICYVLLSGCSPFMGEDDRQTLVNVRDGDWEFEEDIWDNISKEAKDFIAKVLVVEVE</sequence>
<dbReference type="SMART" id="SM00220">
    <property type="entry name" value="S_TKc"/>
    <property type="match status" value="1"/>
</dbReference>
<dbReference type="PANTHER" id="PTHR24342:SF20">
    <property type="entry name" value="MYOSIN LIGHT CHAIN KINASE, SMOOTH MUSCLE"/>
    <property type="match status" value="1"/>
</dbReference>
<dbReference type="InterPro" id="IPR013783">
    <property type="entry name" value="Ig-like_fold"/>
</dbReference>
<keyword evidence="5 6" id="KW-0067">ATP-binding</keyword>
<dbReference type="FunFam" id="3.30.200.20:FF:000315">
    <property type="entry name" value="Calcium-dependent protein kinase 3"/>
    <property type="match status" value="1"/>
</dbReference>
<dbReference type="Pfam" id="PF00069">
    <property type="entry name" value="Pkinase"/>
    <property type="match status" value="1"/>
</dbReference>
<dbReference type="GO" id="GO:0005634">
    <property type="term" value="C:nucleus"/>
    <property type="evidence" value="ECO:0007669"/>
    <property type="project" value="TreeGrafter"/>
</dbReference>
<dbReference type="PROSITE" id="PS50853">
    <property type="entry name" value="FN3"/>
    <property type="match status" value="1"/>
</dbReference>
<dbReference type="EMBL" id="MRZV01000322">
    <property type="protein sequence ID" value="PIK52609.1"/>
    <property type="molecule type" value="Genomic_DNA"/>
</dbReference>
<evidence type="ECO:0000259" key="8">
    <source>
        <dbReference type="PROSITE" id="PS50011"/>
    </source>
</evidence>
<dbReference type="PROSITE" id="PS00107">
    <property type="entry name" value="PROTEIN_KINASE_ATP"/>
    <property type="match status" value="1"/>
</dbReference>
<feature type="domain" description="Protein kinase" evidence="8">
    <location>
        <begin position="94"/>
        <end position="333"/>
    </location>
</feature>
<dbReference type="SUPFAM" id="SSF49265">
    <property type="entry name" value="Fibronectin type III"/>
    <property type="match status" value="1"/>
</dbReference>
<dbReference type="InterPro" id="IPR000719">
    <property type="entry name" value="Prot_kinase_dom"/>
</dbReference>
<comment type="similarity">
    <text evidence="7">Belongs to the protein kinase superfamily.</text>
</comment>
<gene>
    <name evidence="10" type="ORF">BSL78_10513</name>
</gene>
<evidence type="ECO:0000256" key="7">
    <source>
        <dbReference type="RuleBase" id="RU000304"/>
    </source>
</evidence>
<evidence type="ECO:0000256" key="3">
    <source>
        <dbReference type="ARBA" id="ARBA00022741"/>
    </source>
</evidence>